<feature type="domain" description="GST N-terminal" evidence="1">
    <location>
        <begin position="8"/>
        <end position="86"/>
    </location>
</feature>
<name>A0A183U523_TOXCA</name>
<dbReference type="InterPro" id="IPR004045">
    <property type="entry name" value="Glutathione_S-Trfase_N"/>
</dbReference>
<dbReference type="Gene3D" id="3.40.30.10">
    <property type="entry name" value="Glutaredoxin"/>
    <property type="match status" value="1"/>
</dbReference>
<dbReference type="Proteomes" id="UP000050794">
    <property type="component" value="Unassembled WGS sequence"/>
</dbReference>
<dbReference type="InterPro" id="IPR050213">
    <property type="entry name" value="GST_superfamily"/>
</dbReference>
<dbReference type="GO" id="GO:0006749">
    <property type="term" value="P:glutathione metabolic process"/>
    <property type="evidence" value="ECO:0007669"/>
    <property type="project" value="TreeGrafter"/>
</dbReference>
<keyword evidence="3" id="KW-1185">Reference proteome</keyword>
<dbReference type="CDD" id="cd03039">
    <property type="entry name" value="GST_N_Sigma_like"/>
    <property type="match status" value="1"/>
</dbReference>
<dbReference type="WBParaSite" id="TCNE_0000359301-mRNA-1">
    <property type="protein sequence ID" value="TCNE_0000359301-mRNA-1"/>
    <property type="gene ID" value="TCNE_0000359301"/>
</dbReference>
<sequence>MQLDLFLPRFKLYDFADHGDMDITRMIFRVADVPYEEVLIDRNTEWEQLQQDMPLGTLPVLEIDGLKIGGTTAICRQLAWRFGILASSFVTAFRFLR</sequence>
<dbReference type="SUPFAM" id="SSF52833">
    <property type="entry name" value="Thioredoxin-like"/>
    <property type="match status" value="1"/>
</dbReference>
<dbReference type="Pfam" id="PF13417">
    <property type="entry name" value="GST_N_3"/>
    <property type="match status" value="1"/>
</dbReference>
<gene>
    <name evidence="2" type="ORF">TCNE_LOCUS3593</name>
</gene>
<dbReference type="AlphaFoldDB" id="A0A183U523"/>
<organism evidence="3 4">
    <name type="scientific">Toxocara canis</name>
    <name type="common">Canine roundworm</name>
    <dbReference type="NCBI Taxonomy" id="6265"/>
    <lineage>
        <taxon>Eukaryota</taxon>
        <taxon>Metazoa</taxon>
        <taxon>Ecdysozoa</taxon>
        <taxon>Nematoda</taxon>
        <taxon>Chromadorea</taxon>
        <taxon>Rhabditida</taxon>
        <taxon>Spirurina</taxon>
        <taxon>Ascaridomorpha</taxon>
        <taxon>Ascaridoidea</taxon>
        <taxon>Toxocaridae</taxon>
        <taxon>Toxocara</taxon>
    </lineage>
</organism>
<evidence type="ECO:0000313" key="3">
    <source>
        <dbReference type="Proteomes" id="UP000050794"/>
    </source>
</evidence>
<evidence type="ECO:0000313" key="2">
    <source>
        <dbReference type="EMBL" id="VDM29310.1"/>
    </source>
</evidence>
<accession>A0A183U523</accession>
<evidence type="ECO:0000259" key="1">
    <source>
        <dbReference type="PROSITE" id="PS50404"/>
    </source>
</evidence>
<reference evidence="4" key="1">
    <citation type="submission" date="2016-06" db="UniProtKB">
        <authorList>
            <consortium name="WormBaseParasite"/>
        </authorList>
    </citation>
    <scope>IDENTIFICATION</scope>
</reference>
<proteinExistence type="predicted"/>
<dbReference type="PANTHER" id="PTHR11571">
    <property type="entry name" value="GLUTATHIONE S-TRANSFERASE"/>
    <property type="match status" value="1"/>
</dbReference>
<protein>
    <submittedName>
        <fullName evidence="4">GST N-terminal domain-containing protein</fullName>
    </submittedName>
</protein>
<evidence type="ECO:0000313" key="4">
    <source>
        <dbReference type="WBParaSite" id="TCNE_0000359301-mRNA-1"/>
    </source>
</evidence>
<dbReference type="PANTHER" id="PTHR11571:SF256">
    <property type="entry name" value="GST C-TERMINAL DOMAIN-CONTAINING PROTEIN-RELATED"/>
    <property type="match status" value="1"/>
</dbReference>
<dbReference type="EMBL" id="UYWY01004759">
    <property type="protein sequence ID" value="VDM29310.1"/>
    <property type="molecule type" value="Genomic_DNA"/>
</dbReference>
<dbReference type="PROSITE" id="PS50404">
    <property type="entry name" value="GST_NTER"/>
    <property type="match status" value="1"/>
</dbReference>
<reference evidence="2 3" key="2">
    <citation type="submission" date="2018-11" db="EMBL/GenBank/DDBJ databases">
        <authorList>
            <consortium name="Pathogen Informatics"/>
        </authorList>
    </citation>
    <scope>NUCLEOTIDE SEQUENCE [LARGE SCALE GENOMIC DNA]</scope>
</reference>
<dbReference type="InterPro" id="IPR036249">
    <property type="entry name" value="Thioredoxin-like_sf"/>
</dbReference>
<dbReference type="GO" id="GO:0004364">
    <property type="term" value="F:glutathione transferase activity"/>
    <property type="evidence" value="ECO:0007669"/>
    <property type="project" value="UniProtKB-ARBA"/>
</dbReference>